<dbReference type="PANTHER" id="PTHR43415:SF3">
    <property type="entry name" value="GNAT-FAMILY ACETYLTRANSFERASE"/>
    <property type="match status" value="1"/>
</dbReference>
<dbReference type="Proteomes" id="UP000318711">
    <property type="component" value="Unassembled WGS sequence"/>
</dbReference>
<dbReference type="InterPro" id="IPR000182">
    <property type="entry name" value="GNAT_dom"/>
</dbReference>
<keyword evidence="2" id="KW-0808">Transferase</keyword>
<protein>
    <submittedName>
        <fullName evidence="2">N-acetyltransferase GCN5</fullName>
    </submittedName>
</protein>
<dbReference type="PANTHER" id="PTHR43415">
    <property type="entry name" value="SPERMIDINE N(1)-ACETYLTRANSFERASE"/>
    <property type="match status" value="1"/>
</dbReference>
<dbReference type="SUPFAM" id="SSF55729">
    <property type="entry name" value="Acyl-CoA N-acyltransferases (Nat)"/>
    <property type="match status" value="1"/>
</dbReference>
<organism evidence="2 3">
    <name type="scientific">Candidatus Berkelbacteria bacterium Licking1014_2</name>
    <dbReference type="NCBI Taxonomy" id="2017146"/>
    <lineage>
        <taxon>Bacteria</taxon>
        <taxon>Candidatus Berkelbacteria</taxon>
    </lineage>
</organism>
<evidence type="ECO:0000313" key="3">
    <source>
        <dbReference type="Proteomes" id="UP000318711"/>
    </source>
</evidence>
<dbReference type="EMBL" id="VMGL01000004">
    <property type="protein sequence ID" value="TSC97407.1"/>
    <property type="molecule type" value="Genomic_DNA"/>
</dbReference>
<evidence type="ECO:0000259" key="1">
    <source>
        <dbReference type="Pfam" id="PF13302"/>
    </source>
</evidence>
<feature type="domain" description="N-acetyltransferase" evidence="1">
    <location>
        <begin position="20"/>
        <end position="157"/>
    </location>
</feature>
<dbReference type="InterPro" id="IPR016181">
    <property type="entry name" value="Acyl_CoA_acyltransferase"/>
</dbReference>
<evidence type="ECO:0000313" key="2">
    <source>
        <dbReference type="EMBL" id="TSC97407.1"/>
    </source>
</evidence>
<dbReference type="Pfam" id="PF13302">
    <property type="entry name" value="Acetyltransf_3"/>
    <property type="match status" value="1"/>
</dbReference>
<dbReference type="Gene3D" id="3.40.630.30">
    <property type="match status" value="1"/>
</dbReference>
<dbReference type="GO" id="GO:0016747">
    <property type="term" value="F:acyltransferase activity, transferring groups other than amino-acyl groups"/>
    <property type="evidence" value="ECO:0007669"/>
    <property type="project" value="InterPro"/>
</dbReference>
<gene>
    <name evidence="2" type="ORF">CEN88_55</name>
</gene>
<accession>A0A554LX19</accession>
<comment type="caution">
    <text evidence="2">The sequence shown here is derived from an EMBL/GenBank/DDBJ whole genome shotgun (WGS) entry which is preliminary data.</text>
</comment>
<name>A0A554LX19_9BACT</name>
<reference evidence="2 3" key="1">
    <citation type="submission" date="2017-07" db="EMBL/GenBank/DDBJ databases">
        <title>Mechanisms for carbon and nitrogen cycling indicate functional differentiation within the Candidate Phyla Radiation.</title>
        <authorList>
            <person name="Danczak R.E."/>
            <person name="Johnston M.D."/>
            <person name="Kenah C."/>
            <person name="Slattery M."/>
            <person name="Wrighton K.C."/>
            <person name="Wilkins M.J."/>
        </authorList>
    </citation>
    <scope>NUCLEOTIDE SEQUENCE [LARGE SCALE GENOMIC DNA]</scope>
    <source>
        <strain evidence="2">Licking1014_2</strain>
    </source>
</reference>
<sequence>MLGPQIDCGQKEIATVNYTITLTPTQLCHLKKCREWFNDPRITRYFPRICTVNEETELDWYKRITASKSDIIWSIMLQEGSNKHHVGQTGIRSIDWINGTGDTGTTIDPQWWNKGIATIAMKARGKFAFGQLRLSALYTEICPENVHSIRAAETAGYEKYGIKPYFIFRDGQYLSSWLGVLTPRTLKG</sequence>
<proteinExistence type="predicted"/>
<dbReference type="AlphaFoldDB" id="A0A554LX19"/>